<dbReference type="AlphaFoldDB" id="A0A1T4MJ05"/>
<reference evidence="2 3" key="1">
    <citation type="submission" date="2017-02" db="EMBL/GenBank/DDBJ databases">
        <authorList>
            <person name="Peterson S.W."/>
        </authorList>
    </citation>
    <scope>NUCLEOTIDE SEQUENCE [LARGE SCALE GENOMIC DNA]</scope>
    <source>
        <strain evidence="2 3">ATCC BAA-909</strain>
    </source>
</reference>
<evidence type="ECO:0000313" key="3">
    <source>
        <dbReference type="Proteomes" id="UP000190395"/>
    </source>
</evidence>
<gene>
    <name evidence="2" type="ORF">SAMN02745152_00867</name>
</gene>
<dbReference type="Proteomes" id="UP000190395">
    <property type="component" value="Unassembled WGS sequence"/>
</dbReference>
<dbReference type="InterPro" id="IPR001173">
    <property type="entry name" value="Glyco_trans_2-like"/>
</dbReference>
<name>A0A1T4MJ05_9SPIR</name>
<sequence length="330" mass="39683">METALTIIMSNYNQEKYIAEAIDSVLMQKVNFKYQLLITDDNSTKDKSLEIIREYENKYPDKIKVLYNKENGKYLTNILRAKAITKTPYFCLLDADDYWSDDGYLQRAYDFLEKNPDYVIYYENINKLYSDNSFEPYIKSKIKTCSYDINDYLNDKLPVVQTTGQFYRNVIFINGIPEIMTSAVGTVSERSFEGDYDRFIMHLKYGKVYFNNRICGVYRILPNAGIWAKLNIVEKHLIQMQSLYDYNRYYNDEYKSFFVNKMYYELREILKKFTDCYLNFDTFKLKEEELKQLNNLYDYLICNKKNINFPKKKIYDFTIKEIIKKILRRS</sequence>
<dbReference type="RefSeq" id="WP_078930623.1">
    <property type="nucleotide sequence ID" value="NZ_FUXC01000004.1"/>
</dbReference>
<keyword evidence="3" id="KW-1185">Reference proteome</keyword>
<dbReference type="PANTHER" id="PTHR22916:SF3">
    <property type="entry name" value="UDP-GLCNAC:BETAGAL BETA-1,3-N-ACETYLGLUCOSAMINYLTRANSFERASE-LIKE PROTEIN 1"/>
    <property type="match status" value="1"/>
</dbReference>
<dbReference type="PANTHER" id="PTHR22916">
    <property type="entry name" value="GLYCOSYLTRANSFERASE"/>
    <property type="match status" value="1"/>
</dbReference>
<dbReference type="Gene3D" id="3.90.550.10">
    <property type="entry name" value="Spore Coat Polysaccharide Biosynthesis Protein SpsA, Chain A"/>
    <property type="match status" value="1"/>
</dbReference>
<accession>A0A1T4MJ05</accession>
<dbReference type="SUPFAM" id="SSF53448">
    <property type="entry name" value="Nucleotide-diphospho-sugar transferases"/>
    <property type="match status" value="1"/>
</dbReference>
<organism evidence="2 3">
    <name type="scientific">Treponema berlinense</name>
    <dbReference type="NCBI Taxonomy" id="225004"/>
    <lineage>
        <taxon>Bacteria</taxon>
        <taxon>Pseudomonadati</taxon>
        <taxon>Spirochaetota</taxon>
        <taxon>Spirochaetia</taxon>
        <taxon>Spirochaetales</taxon>
        <taxon>Treponemataceae</taxon>
        <taxon>Treponema</taxon>
    </lineage>
</organism>
<dbReference type="OrthoDB" id="199095at2"/>
<dbReference type="EMBL" id="FUXC01000004">
    <property type="protein sequence ID" value="SJZ66738.1"/>
    <property type="molecule type" value="Genomic_DNA"/>
</dbReference>
<dbReference type="GO" id="GO:0016758">
    <property type="term" value="F:hexosyltransferase activity"/>
    <property type="evidence" value="ECO:0007669"/>
    <property type="project" value="UniProtKB-ARBA"/>
</dbReference>
<keyword evidence="2" id="KW-0808">Transferase</keyword>
<dbReference type="GeneID" id="303367125"/>
<dbReference type="STRING" id="225004.SAMN02745152_00867"/>
<dbReference type="Pfam" id="PF00535">
    <property type="entry name" value="Glycos_transf_2"/>
    <property type="match status" value="1"/>
</dbReference>
<dbReference type="InterPro" id="IPR029044">
    <property type="entry name" value="Nucleotide-diphossugar_trans"/>
</dbReference>
<evidence type="ECO:0000313" key="2">
    <source>
        <dbReference type="EMBL" id="SJZ66738.1"/>
    </source>
</evidence>
<protein>
    <submittedName>
        <fullName evidence="2">Glycosyl transferase family 2</fullName>
    </submittedName>
</protein>
<proteinExistence type="predicted"/>
<evidence type="ECO:0000259" key="1">
    <source>
        <dbReference type="Pfam" id="PF00535"/>
    </source>
</evidence>
<feature type="domain" description="Glycosyltransferase 2-like" evidence="1">
    <location>
        <begin position="6"/>
        <end position="172"/>
    </location>
</feature>